<dbReference type="EMBL" id="CP021056">
    <property type="protein sequence ID" value="QXE23692.1"/>
    <property type="molecule type" value="Genomic_DNA"/>
</dbReference>
<accession>A0A975T7Q8</accession>
<protein>
    <submittedName>
        <fullName evidence="1">Uncharacterized protein</fullName>
    </submittedName>
</protein>
<proteinExistence type="predicted"/>
<sequence length="34" mass="3955">MGIYPAHLYLNRREFAVYLPARLIDINSKITSAF</sequence>
<keyword evidence="2" id="KW-1185">Reference proteome</keyword>
<dbReference type="KEGG" id="rsin:B6N60_02382"/>
<evidence type="ECO:0000313" key="2">
    <source>
        <dbReference type="Proteomes" id="UP000683511"/>
    </source>
</evidence>
<evidence type="ECO:0000313" key="1">
    <source>
        <dbReference type="EMBL" id="QXE23692.1"/>
    </source>
</evidence>
<organism evidence="1 2">
    <name type="scientific">Richelia sinica FACHB-800</name>
    <dbReference type="NCBI Taxonomy" id="1357546"/>
    <lineage>
        <taxon>Bacteria</taxon>
        <taxon>Bacillati</taxon>
        <taxon>Cyanobacteriota</taxon>
        <taxon>Cyanophyceae</taxon>
        <taxon>Nostocales</taxon>
        <taxon>Nostocaceae</taxon>
        <taxon>Richelia</taxon>
    </lineage>
</organism>
<name>A0A975T7Q8_9NOST</name>
<dbReference type="AlphaFoldDB" id="A0A975T7Q8"/>
<gene>
    <name evidence="1" type="ORF">B6N60_02382</name>
</gene>
<reference evidence="1" key="1">
    <citation type="submission" date="2017-04" db="EMBL/GenBank/DDBJ databases">
        <title>Genome deletions in a multicellular cyanobacterial endosymbiont for morphological adaptation in marine diatoms.</title>
        <authorList>
            <person name="Wang Y."/>
            <person name="Gao H."/>
            <person name="Li R."/>
            <person name="Xu X."/>
        </authorList>
    </citation>
    <scope>NUCLEOTIDE SEQUENCE</scope>
    <source>
        <strain evidence="1">FACHB 800</strain>
    </source>
</reference>
<dbReference type="Proteomes" id="UP000683511">
    <property type="component" value="Chromosome"/>
</dbReference>